<feature type="transmembrane region" description="Helical" evidence="6">
    <location>
        <begin position="339"/>
        <end position="357"/>
    </location>
</feature>
<feature type="transmembrane region" description="Helical" evidence="6">
    <location>
        <begin position="377"/>
        <end position="395"/>
    </location>
</feature>
<evidence type="ECO:0000256" key="1">
    <source>
        <dbReference type="ARBA" id="ARBA00004141"/>
    </source>
</evidence>
<keyword evidence="9" id="KW-1185">Reference proteome</keyword>
<dbReference type="CDD" id="cd17328">
    <property type="entry name" value="MFS_spinster_like"/>
    <property type="match status" value="1"/>
</dbReference>
<evidence type="ECO:0000313" key="8">
    <source>
        <dbReference type="EMBL" id="KCZ86166.1"/>
    </source>
</evidence>
<dbReference type="STRING" id="1280949.HAD_10785"/>
<evidence type="ECO:0000256" key="2">
    <source>
        <dbReference type="ARBA" id="ARBA00022448"/>
    </source>
</evidence>
<evidence type="ECO:0000256" key="6">
    <source>
        <dbReference type="SAM" id="Phobius"/>
    </source>
</evidence>
<feature type="transmembrane region" description="Helical" evidence="6">
    <location>
        <begin position="305"/>
        <end position="327"/>
    </location>
</feature>
<dbReference type="PANTHER" id="PTHR23505:SF79">
    <property type="entry name" value="PROTEIN SPINSTER"/>
    <property type="match status" value="1"/>
</dbReference>
<dbReference type="SUPFAM" id="SSF103473">
    <property type="entry name" value="MFS general substrate transporter"/>
    <property type="match status" value="1"/>
</dbReference>
<dbReference type="PANTHER" id="PTHR23505">
    <property type="entry name" value="SPINSTER"/>
    <property type="match status" value="1"/>
</dbReference>
<dbReference type="InterPro" id="IPR020846">
    <property type="entry name" value="MFS_dom"/>
</dbReference>
<feature type="transmembrane region" description="Helical" evidence="6">
    <location>
        <begin position="246"/>
        <end position="269"/>
    </location>
</feature>
<evidence type="ECO:0000313" key="9">
    <source>
        <dbReference type="Proteomes" id="UP000027446"/>
    </source>
</evidence>
<keyword evidence="5 6" id="KW-0472">Membrane</keyword>
<feature type="transmembrane region" description="Helical" evidence="6">
    <location>
        <begin position="156"/>
        <end position="176"/>
    </location>
</feature>
<sequence>MLFILMMGQTLSVVDRGLISVVMTNIQNDFQLNDTQLGLLGGTAFALFYAAFGIPIARLADRTIRKNIFAAAVTVWSLATAACGAAGGFVSLFLARVGVGIGEAGGTPSSHSLLSDYFTKVELGRAIGFLSMGGALGVLGGHLIGTALVEAYGWRMVFYITGVPGVLLGLLTYMTVREPARGRFLDADARRSGQAPLGDTIRSLLRNKVYVGTVAGHTFALVTVQALLVWLYPLIERNFGMPKTEIGAYAAGVLLFCAMPSLFVGGILCDLMAKRDLKWMSWLPAIFVAASIPFYYLMLGANSPLVFFAYLGAFNIFINLEAAPVFASVQANSDPSERALAVALLAFCVTIVGYAITPVVVGTLSDTVFSGMGERSLHAGLALIGLCALISIWCFRYAGQHAEGTPSPLPST</sequence>
<dbReference type="Gene3D" id="1.20.1250.20">
    <property type="entry name" value="MFS general substrate transporter like domains"/>
    <property type="match status" value="1"/>
</dbReference>
<comment type="subcellular location">
    <subcellularLocation>
        <location evidence="1">Membrane</location>
        <topology evidence="1">Multi-pass membrane protein</topology>
    </subcellularLocation>
</comment>
<dbReference type="EMBL" id="ARYH01000001">
    <property type="protein sequence ID" value="KCZ86166.1"/>
    <property type="molecule type" value="Genomic_DNA"/>
</dbReference>
<dbReference type="InterPro" id="IPR044770">
    <property type="entry name" value="MFS_spinster-like"/>
</dbReference>
<dbReference type="PATRIC" id="fig|1280949.3.peg.2207"/>
<evidence type="ECO:0000259" key="7">
    <source>
        <dbReference type="PROSITE" id="PS50850"/>
    </source>
</evidence>
<feature type="domain" description="Major facilitator superfamily (MFS) profile" evidence="7">
    <location>
        <begin position="1"/>
        <end position="403"/>
    </location>
</feature>
<dbReference type="Proteomes" id="UP000027446">
    <property type="component" value="Unassembled WGS sequence"/>
</dbReference>
<reference evidence="8 9" key="1">
    <citation type="journal article" date="2014" name="Antonie Van Leeuwenhoek">
        <title>Hyphomonas beringensis sp. nov. and Hyphomonas chukchiensis sp. nov., isolated from surface seawater of the Bering Sea and Chukchi Sea.</title>
        <authorList>
            <person name="Li C."/>
            <person name="Lai Q."/>
            <person name="Li G."/>
            <person name="Dong C."/>
            <person name="Wang J."/>
            <person name="Liao Y."/>
            <person name="Shao Z."/>
        </authorList>
    </citation>
    <scope>NUCLEOTIDE SEQUENCE [LARGE SCALE GENOMIC DNA]</scope>
    <source>
        <strain evidence="8 9">MHS-3</strain>
    </source>
</reference>
<gene>
    <name evidence="8" type="ORF">HAD_10785</name>
</gene>
<organism evidence="8 9">
    <name type="scientific">Hyphomonas adhaerens MHS-3</name>
    <dbReference type="NCBI Taxonomy" id="1280949"/>
    <lineage>
        <taxon>Bacteria</taxon>
        <taxon>Pseudomonadati</taxon>
        <taxon>Pseudomonadota</taxon>
        <taxon>Alphaproteobacteria</taxon>
        <taxon>Hyphomonadales</taxon>
        <taxon>Hyphomonadaceae</taxon>
        <taxon>Hyphomonas</taxon>
    </lineage>
</organism>
<dbReference type="GO" id="GO:0022857">
    <property type="term" value="F:transmembrane transporter activity"/>
    <property type="evidence" value="ECO:0007669"/>
    <property type="project" value="InterPro"/>
</dbReference>
<dbReference type="eggNOG" id="COG2271">
    <property type="taxonomic scope" value="Bacteria"/>
</dbReference>
<evidence type="ECO:0000256" key="4">
    <source>
        <dbReference type="ARBA" id="ARBA00022989"/>
    </source>
</evidence>
<keyword evidence="3 6" id="KW-0812">Transmembrane</keyword>
<dbReference type="AlphaFoldDB" id="A0A069E9N0"/>
<feature type="transmembrane region" description="Helical" evidence="6">
    <location>
        <begin position="126"/>
        <end position="144"/>
    </location>
</feature>
<protein>
    <submittedName>
        <fullName evidence="8">Major facilitator superfamily transporter</fullName>
    </submittedName>
</protein>
<dbReference type="InterPro" id="IPR036259">
    <property type="entry name" value="MFS_trans_sf"/>
</dbReference>
<dbReference type="InterPro" id="IPR011701">
    <property type="entry name" value="MFS"/>
</dbReference>
<accession>A0A069E9N0</accession>
<comment type="caution">
    <text evidence="8">The sequence shown here is derived from an EMBL/GenBank/DDBJ whole genome shotgun (WGS) entry which is preliminary data.</text>
</comment>
<feature type="transmembrane region" description="Helical" evidence="6">
    <location>
        <begin position="281"/>
        <end position="299"/>
    </location>
</feature>
<keyword evidence="4 6" id="KW-1133">Transmembrane helix</keyword>
<evidence type="ECO:0000256" key="5">
    <source>
        <dbReference type="ARBA" id="ARBA00023136"/>
    </source>
</evidence>
<keyword evidence="2" id="KW-0813">Transport</keyword>
<proteinExistence type="predicted"/>
<evidence type="ECO:0000256" key="3">
    <source>
        <dbReference type="ARBA" id="ARBA00022692"/>
    </source>
</evidence>
<feature type="transmembrane region" description="Helical" evidence="6">
    <location>
        <begin position="68"/>
        <end position="87"/>
    </location>
</feature>
<dbReference type="Pfam" id="PF07690">
    <property type="entry name" value="MFS_1"/>
    <property type="match status" value="1"/>
</dbReference>
<dbReference type="GO" id="GO:0016020">
    <property type="term" value="C:membrane"/>
    <property type="evidence" value="ECO:0007669"/>
    <property type="project" value="UniProtKB-SubCell"/>
</dbReference>
<feature type="transmembrane region" description="Helical" evidence="6">
    <location>
        <begin position="37"/>
        <end position="56"/>
    </location>
</feature>
<feature type="transmembrane region" description="Helical" evidence="6">
    <location>
        <begin position="209"/>
        <end position="234"/>
    </location>
</feature>
<name>A0A069E9N0_9PROT</name>
<dbReference type="PROSITE" id="PS50850">
    <property type="entry name" value="MFS"/>
    <property type="match status" value="1"/>
</dbReference>